<sequence>MAGTIDSADLISIQTKRAQLNFIVDTGRQAKLLYVGCLRDVSDWVQQLKPVEDAFSLTELQVAGGDFKHKGAKHASTSESYELTYSDHTVEDLENGKLVTVHEIDETCSLDVYSYFRLYDNTAAVRSWKKVKNHGTAPVTVEYLASFNYSGLLQQDDYPGNYATHDDMYIAHNSWTTELQWQKDSIQHLGMPYFGQDYEVDVSDSDDQESGDPHMGVYLSGSSSKRIGVTNNSSWSCSEYSPNGGLHNRATNQSAFWQIENNGAWHYEIENHYDGSILNLELSGPEEYDNQFWTTLKPGDEFTTVTAAFVQVDGSLETAIDEMTVYRRNIRRVNADDQRLPVIFNDYMNCLMGDPTSAKEFPLIDAAAKAGCEYFVVDCGWYDDGYWWDTVGEWQPSKKRFPNGIEEVTDYIATKGMVPGLWLEPEVMGIRSDFANTLPDDWFFLRNGKRVVDIDRYLLDFRNPAVVDYVTKVVDRLVNEYHVGYIKMDYNVTTGVGTDYHAENRGKALLDHNRAVLAWRDSLYQKYPDLVIENCSSGGMRHDYGMLSKDSIQSVSDQTDYTLNAAISGVAATAITPEQSAIWSYPLPKGDKEETIYNMCNALLCRIHQSGYLNKISAERLAYVAEGIATYKREIRQHIPHAVPVWPNGFPHVYDDEIVYGIRDGQTLYLGVWNNLKANHQVEVDLSAYGDVTSLTQVYPGGQDAIRTSVTNSIGLFTFPQAKMARIFKVTLK</sequence>
<evidence type="ECO:0000313" key="4">
    <source>
        <dbReference type="Proteomes" id="UP000036000"/>
    </source>
</evidence>
<keyword evidence="2" id="KW-0326">Glycosidase</keyword>
<dbReference type="PANTHER" id="PTHR43053:SF3">
    <property type="entry name" value="ALPHA-GALACTOSIDASE C-RELATED"/>
    <property type="match status" value="1"/>
</dbReference>
<dbReference type="SUPFAM" id="SSF51445">
    <property type="entry name" value="(Trans)glycosidases"/>
    <property type="match status" value="1"/>
</dbReference>
<dbReference type="PANTHER" id="PTHR43053">
    <property type="entry name" value="GLYCOSIDASE FAMILY 31"/>
    <property type="match status" value="1"/>
</dbReference>
<keyword evidence="1" id="KW-0378">Hydrolase</keyword>
<accession>A0AAC8UWU6</accession>
<evidence type="ECO:0000313" key="3">
    <source>
        <dbReference type="EMBL" id="AKP65229.1"/>
    </source>
</evidence>
<dbReference type="EMBL" id="CP012033">
    <property type="protein sequence ID" value="AKP65229.1"/>
    <property type="molecule type" value="Genomic_DNA"/>
</dbReference>
<protein>
    <submittedName>
        <fullName evidence="3">Alpha-galactosidase</fullName>
    </submittedName>
</protein>
<dbReference type="AlphaFoldDB" id="A0AAC8UWU6"/>
<evidence type="ECO:0000256" key="1">
    <source>
        <dbReference type="ARBA" id="ARBA00022801"/>
    </source>
</evidence>
<dbReference type="InterPro" id="IPR038417">
    <property type="entry name" value="Alpga-gal_N_sf"/>
</dbReference>
<keyword evidence="4" id="KW-1185">Reference proteome</keyword>
<dbReference type="RefSeq" id="WP_048735358.1">
    <property type="nucleotide sequence ID" value="NZ_CP012033.1"/>
</dbReference>
<dbReference type="InterPro" id="IPR017853">
    <property type="entry name" value="GH"/>
</dbReference>
<dbReference type="GO" id="GO:0016052">
    <property type="term" value="P:carbohydrate catabolic process"/>
    <property type="evidence" value="ECO:0007669"/>
    <property type="project" value="InterPro"/>
</dbReference>
<dbReference type="KEGG" id="lko:ABN16_09575"/>
<organism evidence="3 4">
    <name type="scientific">Levilactobacillus koreensis</name>
    <dbReference type="NCBI Taxonomy" id="637971"/>
    <lineage>
        <taxon>Bacteria</taxon>
        <taxon>Bacillati</taxon>
        <taxon>Bacillota</taxon>
        <taxon>Bacilli</taxon>
        <taxon>Lactobacillales</taxon>
        <taxon>Lactobacillaceae</taxon>
        <taxon>Levilactobacillus</taxon>
    </lineage>
</organism>
<dbReference type="InterPro" id="IPR050985">
    <property type="entry name" value="Alpha-glycosidase_related"/>
</dbReference>
<dbReference type="Proteomes" id="UP000036000">
    <property type="component" value="Chromosome"/>
</dbReference>
<dbReference type="Gene3D" id="2.70.98.60">
    <property type="entry name" value="alpha-galactosidase from lactobacil brevis"/>
    <property type="match status" value="1"/>
</dbReference>
<dbReference type="InterPro" id="IPR002252">
    <property type="entry name" value="Glyco_hydro_36"/>
</dbReference>
<dbReference type="InterPro" id="IPR013785">
    <property type="entry name" value="Aldolase_TIM"/>
</dbReference>
<dbReference type="CDD" id="cd14791">
    <property type="entry name" value="GH36"/>
    <property type="match status" value="1"/>
</dbReference>
<gene>
    <name evidence="3" type="ORF">ABN16_09575</name>
</gene>
<dbReference type="Gene3D" id="3.20.20.70">
    <property type="entry name" value="Aldolase class I"/>
    <property type="match status" value="1"/>
</dbReference>
<reference evidence="3 4" key="1">
    <citation type="submission" date="2015-07" db="EMBL/GenBank/DDBJ databases">
        <title>Lactobacillus korensis/26-25/ whole genome sequencing.</title>
        <authorList>
            <person name="Kim M.K."/>
            <person name="Im W.-T."/>
            <person name="Srinivasan S."/>
            <person name="Lee J.-J."/>
        </authorList>
    </citation>
    <scope>NUCLEOTIDE SEQUENCE [LARGE SCALE GENOMIC DNA]</scope>
    <source>
        <strain evidence="3 4">26-25</strain>
    </source>
</reference>
<dbReference type="Pfam" id="PF02065">
    <property type="entry name" value="Melibiase"/>
    <property type="match status" value="1"/>
</dbReference>
<name>A0AAC8UWU6_9LACO</name>
<evidence type="ECO:0000256" key="2">
    <source>
        <dbReference type="ARBA" id="ARBA00023295"/>
    </source>
</evidence>
<proteinExistence type="predicted"/>
<dbReference type="PRINTS" id="PR00743">
    <property type="entry name" value="GLHYDRLASE36"/>
</dbReference>
<dbReference type="GO" id="GO:0004557">
    <property type="term" value="F:alpha-galactosidase activity"/>
    <property type="evidence" value="ECO:0007669"/>
    <property type="project" value="InterPro"/>
</dbReference>